<evidence type="ECO:0000259" key="4">
    <source>
        <dbReference type="PROSITE" id="PS50824"/>
    </source>
</evidence>
<keyword evidence="1" id="KW-0433">Leucine-rich repeat</keyword>
<dbReference type="PANTHER" id="PTHR24106">
    <property type="entry name" value="NACHT, LRR AND CARD DOMAINS-CONTAINING"/>
    <property type="match status" value="1"/>
</dbReference>
<reference evidence="6" key="1">
    <citation type="submission" date="2025-08" db="UniProtKB">
        <authorList>
            <consortium name="RefSeq"/>
        </authorList>
    </citation>
    <scope>IDENTIFICATION</scope>
</reference>
<dbReference type="RefSeq" id="XP_012672035.1">
    <property type="nucleotide sequence ID" value="XM_012816581.3"/>
</dbReference>
<dbReference type="Pfam" id="PF17776">
    <property type="entry name" value="NLRC4_HD2"/>
    <property type="match status" value="1"/>
</dbReference>
<feature type="region of interest" description="Disordered" evidence="3">
    <location>
        <begin position="1"/>
        <end position="34"/>
    </location>
</feature>
<dbReference type="AlphaFoldDB" id="A0A6P3VI05"/>
<dbReference type="Pfam" id="PF05729">
    <property type="entry name" value="NACHT"/>
    <property type="match status" value="1"/>
</dbReference>
<dbReference type="InterPro" id="IPR027417">
    <property type="entry name" value="P-loop_NTPase"/>
</dbReference>
<evidence type="ECO:0000313" key="5">
    <source>
        <dbReference type="Proteomes" id="UP000515152"/>
    </source>
</evidence>
<keyword evidence="2" id="KW-0677">Repeat</keyword>
<accession>A0A6P3VI05</accession>
<dbReference type="GeneID" id="105890541"/>
<dbReference type="SMART" id="SM01289">
    <property type="entry name" value="PYRIN"/>
    <property type="match status" value="1"/>
</dbReference>
<proteinExistence type="predicted"/>
<dbReference type="InterPro" id="IPR007111">
    <property type="entry name" value="NACHT_NTPase"/>
</dbReference>
<dbReference type="Gene3D" id="3.40.50.300">
    <property type="entry name" value="P-loop containing nucleotide triphosphate hydrolases"/>
    <property type="match status" value="1"/>
</dbReference>
<evidence type="ECO:0000256" key="2">
    <source>
        <dbReference type="ARBA" id="ARBA00022737"/>
    </source>
</evidence>
<gene>
    <name evidence="6" type="primary">nlrc3l1</name>
</gene>
<evidence type="ECO:0000256" key="3">
    <source>
        <dbReference type="SAM" id="MobiDB-lite"/>
    </source>
</evidence>
<feature type="compositionally biased region" description="Polar residues" evidence="3">
    <location>
        <begin position="53"/>
        <end position="65"/>
    </location>
</feature>
<name>A0A6P3VI05_CLUHA</name>
<feature type="region of interest" description="Disordered" evidence="3">
    <location>
        <begin position="46"/>
        <end position="72"/>
    </location>
</feature>
<sequence length="752" mass="86813">MDTDLIPVGRGASAHGTESGGEEEDDMMWDRDLDLPDTCDVERAASPAPSYLSMESGTMDFSGSNPDPDDLTTRIELERPDSCVSSIYSLESDEDVEKEMKPELRVRKKAKVIPYNAAKPELAIDPNQKRHPALTVKFTFKFLEQVLKKLSESHLKFFKKYLWERYPEFFRDPLDGLDILDLVDKMLECCDIELALKITTHVVQYMGQKKLVEYITGHLQRNEVRYALRQQLKQQYSTIYEGCPKQGGSADFESVYTEHHMTVGMYAPPNNEHELRGAVQELKVEPRYNYKPLKNTELYVSSLEEQKYLRLLVMKGVAGSGKSAAAQRYILDWVAETAHEHIYFVFPLSGARMLPTLDTDTTFHALLTALFPCVAELTDLEFEDCQVLFIMDEVDELVYELDFLYTHCWCDMNTTVSTRLLLINLIKGNLLHSSYLWMVIRALASCELPNDRISQVVEVRGFAEEAREVYFRKRHSNDPALAERMVKYLRANNTLFIMCHLPLFCWVVSTVLQKVFQKFPPGQEPPSTITEMYTRLVQVYFNKRERRRSQCDAVAKKWEDDRVLLMKMGKVAYTMLEKEIFQMVTSHWKEDEIDPQQVIVHCGLVTEYYREKYILYQEKLRCFIHPTVQEYMAALYVFLSYKNSGKNVMDTSKMAMIKLRDTSLTDLYKYAIEKAVHPKASAKHHYDLFLRFLVGLGAESNQGILGSFINHVGCKASATEDAARLIRKKIKDNPDLKKCLEELFPLEGQGKQ</sequence>
<dbReference type="InterPro" id="IPR051261">
    <property type="entry name" value="NLR"/>
</dbReference>
<dbReference type="CTD" id="794214"/>
<organism evidence="5 6">
    <name type="scientific">Clupea harengus</name>
    <name type="common">Atlantic herring</name>
    <dbReference type="NCBI Taxonomy" id="7950"/>
    <lineage>
        <taxon>Eukaryota</taxon>
        <taxon>Metazoa</taxon>
        <taxon>Chordata</taxon>
        <taxon>Craniata</taxon>
        <taxon>Vertebrata</taxon>
        <taxon>Euteleostomi</taxon>
        <taxon>Actinopterygii</taxon>
        <taxon>Neopterygii</taxon>
        <taxon>Teleostei</taxon>
        <taxon>Clupei</taxon>
        <taxon>Clupeiformes</taxon>
        <taxon>Clupeoidei</taxon>
        <taxon>Clupeidae</taxon>
        <taxon>Clupea</taxon>
    </lineage>
</organism>
<dbReference type="Pfam" id="PF02758">
    <property type="entry name" value="PYRIN"/>
    <property type="match status" value="1"/>
</dbReference>
<dbReference type="Proteomes" id="UP000515152">
    <property type="component" value="Chromosome 8"/>
</dbReference>
<keyword evidence="5" id="KW-1185">Reference proteome</keyword>
<feature type="domain" description="Pyrin" evidence="4">
    <location>
        <begin position="134"/>
        <end position="225"/>
    </location>
</feature>
<dbReference type="OrthoDB" id="120976at2759"/>
<dbReference type="InterPro" id="IPR004020">
    <property type="entry name" value="DAPIN"/>
</dbReference>
<evidence type="ECO:0000313" key="6">
    <source>
        <dbReference type="RefSeq" id="XP_012672035.1"/>
    </source>
</evidence>
<dbReference type="InterPro" id="IPR041267">
    <property type="entry name" value="NLRP_HD2"/>
</dbReference>
<dbReference type="PROSITE" id="PS50824">
    <property type="entry name" value="DAPIN"/>
    <property type="match status" value="1"/>
</dbReference>
<dbReference type="KEGG" id="char:105890541"/>
<protein>
    <submittedName>
        <fullName evidence="6">NLR family CARD domain-containing protein 3</fullName>
    </submittedName>
</protein>
<dbReference type="Gene3D" id="1.10.533.10">
    <property type="entry name" value="Death Domain, Fas"/>
    <property type="match status" value="1"/>
</dbReference>
<dbReference type="SUPFAM" id="SSF47986">
    <property type="entry name" value="DEATH domain"/>
    <property type="match status" value="1"/>
</dbReference>
<evidence type="ECO:0000256" key="1">
    <source>
        <dbReference type="ARBA" id="ARBA00022614"/>
    </source>
</evidence>
<dbReference type="InterPro" id="IPR011029">
    <property type="entry name" value="DEATH-like_dom_sf"/>
</dbReference>